<comment type="similarity">
    <text evidence="1">Belongs to the DinB family.</text>
</comment>
<gene>
    <name evidence="4" type="ORF">GCM10010911_05370</name>
</gene>
<keyword evidence="2 3" id="KW-0479">Metal-binding</keyword>
<reference evidence="4" key="1">
    <citation type="journal article" date="2014" name="Int. J. Syst. Evol. Microbiol.">
        <title>Complete genome sequence of Corynebacterium casei LMG S-19264T (=DSM 44701T), isolated from a smear-ripened cheese.</title>
        <authorList>
            <consortium name="US DOE Joint Genome Institute (JGI-PGF)"/>
            <person name="Walter F."/>
            <person name="Albersmeier A."/>
            <person name="Kalinowski J."/>
            <person name="Ruckert C."/>
        </authorList>
    </citation>
    <scope>NUCLEOTIDE SEQUENCE</scope>
    <source>
        <strain evidence="4">CGMCC 1.15178</strain>
    </source>
</reference>
<evidence type="ECO:0000313" key="5">
    <source>
        <dbReference type="Proteomes" id="UP000612456"/>
    </source>
</evidence>
<dbReference type="AlphaFoldDB" id="A0A917DM82"/>
<evidence type="ECO:0000313" key="4">
    <source>
        <dbReference type="EMBL" id="GGD50756.1"/>
    </source>
</evidence>
<dbReference type="InterPro" id="IPR007837">
    <property type="entry name" value="DinB"/>
</dbReference>
<dbReference type="InterPro" id="IPR034660">
    <property type="entry name" value="DinB/YfiT-like"/>
</dbReference>
<feature type="binding site" evidence="3">
    <location>
        <position position="58"/>
    </location>
    <ligand>
        <name>a divalent metal cation</name>
        <dbReference type="ChEBI" id="CHEBI:60240"/>
    </ligand>
</feature>
<evidence type="ECO:0008006" key="6">
    <source>
        <dbReference type="Google" id="ProtNLM"/>
    </source>
</evidence>
<accession>A0A917DM82</accession>
<dbReference type="EMBL" id="BMHP01000001">
    <property type="protein sequence ID" value="GGD50756.1"/>
    <property type="molecule type" value="Genomic_DNA"/>
</dbReference>
<name>A0A917DM82_9BACL</name>
<protein>
    <recommendedName>
        <fullName evidence="6">Damage-inducible protein DinB</fullName>
    </recommendedName>
</protein>
<dbReference type="Pfam" id="PF05163">
    <property type="entry name" value="DinB"/>
    <property type="match status" value="1"/>
</dbReference>
<dbReference type="SUPFAM" id="SSF109854">
    <property type="entry name" value="DinB/YfiT-like putative metalloenzymes"/>
    <property type="match status" value="1"/>
</dbReference>
<dbReference type="Proteomes" id="UP000612456">
    <property type="component" value="Unassembled WGS sequence"/>
</dbReference>
<organism evidence="4 5">
    <name type="scientific">Paenibacillus nasutitermitis</name>
    <dbReference type="NCBI Taxonomy" id="1652958"/>
    <lineage>
        <taxon>Bacteria</taxon>
        <taxon>Bacillati</taxon>
        <taxon>Bacillota</taxon>
        <taxon>Bacilli</taxon>
        <taxon>Bacillales</taxon>
        <taxon>Paenibacillaceae</taxon>
        <taxon>Paenibacillus</taxon>
    </lineage>
</organism>
<evidence type="ECO:0000256" key="1">
    <source>
        <dbReference type="ARBA" id="ARBA00008635"/>
    </source>
</evidence>
<sequence>MLIYRIVADWSMKTMQTFQRISLIETNGNLEDVVAYKNQTGASYATSVRDILTHLALHGQYHRGQINTILRSAGGEPVNVDYITYIRELS</sequence>
<comment type="caution">
    <text evidence="4">The sequence shown here is derived from an EMBL/GenBank/DDBJ whole genome shotgun (WGS) entry which is preliminary data.</text>
</comment>
<dbReference type="GO" id="GO:0046872">
    <property type="term" value="F:metal ion binding"/>
    <property type="evidence" value="ECO:0007669"/>
    <property type="project" value="UniProtKB-KW"/>
</dbReference>
<keyword evidence="5" id="KW-1185">Reference proteome</keyword>
<evidence type="ECO:0000256" key="3">
    <source>
        <dbReference type="PIRSR" id="PIRSR607837-1"/>
    </source>
</evidence>
<reference evidence="4" key="2">
    <citation type="submission" date="2020-09" db="EMBL/GenBank/DDBJ databases">
        <authorList>
            <person name="Sun Q."/>
            <person name="Zhou Y."/>
        </authorList>
    </citation>
    <scope>NUCLEOTIDE SEQUENCE</scope>
    <source>
        <strain evidence="4">CGMCC 1.15178</strain>
    </source>
</reference>
<dbReference type="Gene3D" id="1.20.120.450">
    <property type="entry name" value="dinb family like domain"/>
    <property type="match status" value="1"/>
</dbReference>
<feature type="binding site" evidence="3">
    <location>
        <position position="62"/>
    </location>
    <ligand>
        <name>a divalent metal cation</name>
        <dbReference type="ChEBI" id="CHEBI:60240"/>
    </ligand>
</feature>
<dbReference type="PANTHER" id="PTHR37302:SF3">
    <property type="entry name" value="DAMAGE-INDUCIBLE PROTEIN DINB"/>
    <property type="match status" value="1"/>
</dbReference>
<evidence type="ECO:0000256" key="2">
    <source>
        <dbReference type="ARBA" id="ARBA00022723"/>
    </source>
</evidence>
<dbReference type="PANTHER" id="PTHR37302">
    <property type="entry name" value="SLR1116 PROTEIN"/>
    <property type="match status" value="1"/>
</dbReference>
<proteinExistence type="inferred from homology"/>